<proteinExistence type="predicted"/>
<dbReference type="EMBL" id="VNHT01000038">
    <property type="protein sequence ID" value="TYP84704.1"/>
    <property type="molecule type" value="Genomic_DNA"/>
</dbReference>
<name>A0A0F7KDN4_9PROT</name>
<evidence type="ECO:0000313" key="1">
    <source>
        <dbReference type="EMBL" id="AKH37273.1"/>
    </source>
</evidence>
<protein>
    <submittedName>
        <fullName evidence="1">Uncharacterized protein</fullName>
    </submittedName>
</protein>
<keyword evidence="3" id="KW-1185">Reference proteome</keyword>
<dbReference type="PATRIC" id="fig|44574.3.peg.1165"/>
<gene>
    <name evidence="1" type="ORF">AAW31_04800</name>
    <name evidence="2" type="ORF">BCL69_103814</name>
</gene>
<dbReference type="AlphaFoldDB" id="A0A0F7KDN4"/>
<evidence type="ECO:0000313" key="4">
    <source>
        <dbReference type="Proteomes" id="UP000324176"/>
    </source>
</evidence>
<dbReference type="Proteomes" id="UP000034156">
    <property type="component" value="Chromosome"/>
</dbReference>
<reference evidence="3" key="1">
    <citation type="submission" date="2015-05" db="EMBL/GenBank/DDBJ databases">
        <title>Draft genome of Nitrosomonas communis strain Nm2.</title>
        <authorList>
            <person name="Kozlowski J.A."/>
            <person name="Kits K.D."/>
            <person name="Stein L.Y."/>
        </authorList>
    </citation>
    <scope>NUCLEOTIDE SEQUENCE [LARGE SCALE GENOMIC DNA]</scope>
    <source>
        <strain evidence="3">Nm2</strain>
    </source>
</reference>
<evidence type="ECO:0000313" key="2">
    <source>
        <dbReference type="EMBL" id="TYP84704.1"/>
    </source>
</evidence>
<dbReference type="EMBL" id="CP011451">
    <property type="protein sequence ID" value="AKH37273.1"/>
    <property type="molecule type" value="Genomic_DNA"/>
</dbReference>
<dbReference type="RefSeq" id="WP_046849362.1">
    <property type="nucleotide sequence ID" value="NZ_CP011451.1"/>
</dbReference>
<reference evidence="2 4" key="3">
    <citation type="submission" date="2019-07" db="EMBL/GenBank/DDBJ databases">
        <title>Active sludge and wastewater microbial communities from Klosterneuburg, Austria.</title>
        <authorList>
            <person name="Wagner M."/>
        </authorList>
    </citation>
    <scope>NUCLEOTIDE SEQUENCE [LARGE SCALE GENOMIC DNA]</scope>
    <source>
        <strain evidence="2 4">Nm2</strain>
    </source>
</reference>
<sequence>MNPTGICFITPISTNAKTAHVCVVEHDNGSLGVQISLTMKDSNESMELINLTENEAIYIGSNLEFLGSMIKVYQEDAHKESNKP</sequence>
<dbReference type="KEGG" id="nco:AAW31_04800"/>
<organism evidence="1 3">
    <name type="scientific">Nitrosomonas communis</name>
    <dbReference type="NCBI Taxonomy" id="44574"/>
    <lineage>
        <taxon>Bacteria</taxon>
        <taxon>Pseudomonadati</taxon>
        <taxon>Pseudomonadota</taxon>
        <taxon>Betaproteobacteria</taxon>
        <taxon>Nitrosomonadales</taxon>
        <taxon>Nitrosomonadaceae</taxon>
        <taxon>Nitrosomonas</taxon>
    </lineage>
</organism>
<reference evidence="1 3" key="2">
    <citation type="journal article" date="2016" name="Genome Announc.">
        <title>Genome Sequence of Nitrosomonas communis Strain Nm2, a Mesophilic Ammonia-Oxidizing Bacterium Isolated from Mediterranean Soil.</title>
        <authorList>
            <person name="Kozlowski J.A."/>
            <person name="Kits K.D."/>
            <person name="Stein L.Y."/>
        </authorList>
    </citation>
    <scope>NUCLEOTIDE SEQUENCE [LARGE SCALE GENOMIC DNA]</scope>
    <source>
        <strain evidence="1 3">Nm2</strain>
    </source>
</reference>
<accession>A0A0F7KDN4</accession>
<evidence type="ECO:0000313" key="3">
    <source>
        <dbReference type="Proteomes" id="UP000034156"/>
    </source>
</evidence>
<dbReference type="Proteomes" id="UP000324176">
    <property type="component" value="Unassembled WGS sequence"/>
</dbReference>